<proteinExistence type="predicted"/>
<sequence>MIETELRYFRHQLSQRASAGVIAAGSMRRLDQLLLRLGKLEGVATEEIVAQQHLIHTDVRKALSWQPIAQLQAQQAQGLKLGSDAPAGKAASSSGLAGGLREDYEKAIHLAQARQATIARWPLEFAATAAGSVERQQILRKIAVFMRQVPVAQRAALIATLQRDIPELASYLASATIARNVQLHAKTKEQALQAARENKQPLARLKHEATRQVYYYPVAANVRQRFPVAYAPQTPPKQTTQGGWKTMVGKDQHFVALQPRTLQGFGRGRDNADILPFETVSVDLVVSDRLMLAHNAGTDLATRIGAGQQVPVSAFKAALADLDAMHAKKIYLVDIKTANLTFDDHKVRFIDVDGRINWHPAKRQAFGYTPAWTTPKLHKAMHDNRRIAFQASDQYAMLLSMIRASSLLKSGELPQLRRDRWIAEYVRPEYRDHVRSLLSAPIRVVEQAEKQGQLLPGLATLLAI</sequence>
<comment type="caution">
    <text evidence="1">The sequence shown here is derived from an EMBL/GenBank/DDBJ whole genome shotgun (WGS) entry which is preliminary data.</text>
</comment>
<reference evidence="1 2" key="1">
    <citation type="submission" date="2019-12" db="EMBL/GenBank/DDBJ databases">
        <title>Novel species isolated from a subtropical stream in China.</title>
        <authorList>
            <person name="Lu H."/>
        </authorList>
    </citation>
    <scope>NUCLEOTIDE SEQUENCE [LARGE SCALE GENOMIC DNA]</scope>
    <source>
        <strain evidence="1 2">CY13W</strain>
    </source>
</reference>
<organism evidence="1 2">
    <name type="scientific">Duganella qianjiadongensis</name>
    <dbReference type="NCBI Taxonomy" id="2692176"/>
    <lineage>
        <taxon>Bacteria</taxon>
        <taxon>Pseudomonadati</taxon>
        <taxon>Pseudomonadota</taxon>
        <taxon>Betaproteobacteria</taxon>
        <taxon>Burkholderiales</taxon>
        <taxon>Oxalobacteraceae</taxon>
        <taxon>Telluria group</taxon>
        <taxon>Duganella</taxon>
    </lineage>
</organism>
<dbReference type="EMBL" id="WWCM01000002">
    <property type="protein sequence ID" value="MYM38735.1"/>
    <property type="molecule type" value="Genomic_DNA"/>
</dbReference>
<accession>A0ABW9VGX3</accession>
<gene>
    <name evidence="1" type="ORF">GTP27_05265</name>
</gene>
<evidence type="ECO:0000313" key="2">
    <source>
        <dbReference type="Proteomes" id="UP000478090"/>
    </source>
</evidence>
<evidence type="ECO:0008006" key="3">
    <source>
        <dbReference type="Google" id="ProtNLM"/>
    </source>
</evidence>
<protein>
    <recommendedName>
        <fullName evidence="3">Protein kinase domain-containing protein</fullName>
    </recommendedName>
</protein>
<keyword evidence="2" id="KW-1185">Reference proteome</keyword>
<dbReference type="RefSeq" id="WP_161038104.1">
    <property type="nucleotide sequence ID" value="NZ_WWCM01000002.1"/>
</dbReference>
<evidence type="ECO:0000313" key="1">
    <source>
        <dbReference type="EMBL" id="MYM38735.1"/>
    </source>
</evidence>
<dbReference type="Proteomes" id="UP000478090">
    <property type="component" value="Unassembled WGS sequence"/>
</dbReference>
<name>A0ABW9VGX3_9BURK</name>